<gene>
    <name evidence="1" type="ORF">OIU74_008659</name>
</gene>
<name>A0A9Q0YZR9_9ROSI</name>
<keyword evidence="2" id="KW-1185">Reference proteome</keyword>
<protein>
    <submittedName>
        <fullName evidence="1">Uncharacterized protein</fullName>
    </submittedName>
</protein>
<accession>A0A9Q0YZR9</accession>
<reference evidence="1" key="2">
    <citation type="journal article" date="2023" name="Int. J. Mol. Sci.">
        <title>De Novo Assembly and Annotation of 11 Diverse Shrub Willow (Salix) Genomes Reveals Novel Gene Organization in Sex-Linked Regions.</title>
        <authorList>
            <person name="Hyden B."/>
            <person name="Feng K."/>
            <person name="Yates T.B."/>
            <person name="Jawdy S."/>
            <person name="Cereghino C."/>
            <person name="Smart L.B."/>
            <person name="Muchero W."/>
        </authorList>
    </citation>
    <scope>NUCLEOTIDE SEQUENCE</scope>
    <source>
        <tissue evidence="1">Shoot tip</tissue>
    </source>
</reference>
<dbReference type="AlphaFoldDB" id="A0A9Q0YZR9"/>
<reference evidence="1" key="1">
    <citation type="submission" date="2022-11" db="EMBL/GenBank/DDBJ databases">
        <authorList>
            <person name="Hyden B.L."/>
            <person name="Feng K."/>
            <person name="Yates T."/>
            <person name="Jawdy S."/>
            <person name="Smart L.B."/>
            <person name="Muchero W."/>
        </authorList>
    </citation>
    <scope>NUCLEOTIDE SEQUENCE</scope>
    <source>
        <tissue evidence="1">Shoot tip</tissue>
    </source>
</reference>
<organism evidence="1 2">
    <name type="scientific">Salix koriyanagi</name>
    <dbReference type="NCBI Taxonomy" id="2511006"/>
    <lineage>
        <taxon>Eukaryota</taxon>
        <taxon>Viridiplantae</taxon>
        <taxon>Streptophyta</taxon>
        <taxon>Embryophyta</taxon>
        <taxon>Tracheophyta</taxon>
        <taxon>Spermatophyta</taxon>
        <taxon>Magnoliopsida</taxon>
        <taxon>eudicotyledons</taxon>
        <taxon>Gunneridae</taxon>
        <taxon>Pentapetalae</taxon>
        <taxon>rosids</taxon>
        <taxon>fabids</taxon>
        <taxon>Malpighiales</taxon>
        <taxon>Salicaceae</taxon>
        <taxon>Saliceae</taxon>
        <taxon>Salix</taxon>
    </lineage>
</organism>
<dbReference type="Proteomes" id="UP001151752">
    <property type="component" value="Chromosome 9"/>
</dbReference>
<sequence>MGLLRFDGGIGEWLGDRRLRGKEGCLVHGGERDSEGEIDILLLHSYKMCTRLCNNLWLWRSDLMWRSSKGASLFGGGGGAKRRRRRETRNEQSLILLLLFVSVF</sequence>
<evidence type="ECO:0000313" key="2">
    <source>
        <dbReference type="Proteomes" id="UP001151752"/>
    </source>
</evidence>
<dbReference type="EMBL" id="JAPFFM010000014">
    <property type="protein sequence ID" value="KAJ6715962.1"/>
    <property type="molecule type" value="Genomic_DNA"/>
</dbReference>
<proteinExistence type="predicted"/>
<evidence type="ECO:0000313" key="1">
    <source>
        <dbReference type="EMBL" id="KAJ6715962.1"/>
    </source>
</evidence>
<comment type="caution">
    <text evidence="1">The sequence shown here is derived from an EMBL/GenBank/DDBJ whole genome shotgun (WGS) entry which is preliminary data.</text>
</comment>